<dbReference type="STRING" id="7739.C3ZM88"/>
<evidence type="ECO:0000313" key="4">
    <source>
        <dbReference type="EMBL" id="EEN46344.1"/>
    </source>
</evidence>
<evidence type="ECO:0000256" key="3">
    <source>
        <dbReference type="ARBA" id="ARBA00021777"/>
    </source>
</evidence>
<dbReference type="Pfam" id="PF06784">
    <property type="entry name" value="UPF0240"/>
    <property type="match status" value="1"/>
</dbReference>
<gene>
    <name evidence="4" type="ORF">BRAFLDRAFT_279402</name>
</gene>
<protein>
    <recommendedName>
        <fullName evidence="3">NADH dehydrogenase [ubiquinone] 1 alpha subcomplex assembly factor 4</fullName>
    </recommendedName>
</protein>
<dbReference type="FunCoup" id="C3ZM88">
    <property type="interactions" value="191"/>
</dbReference>
<dbReference type="eggNOG" id="KOG4481">
    <property type="taxonomic scope" value="Eukaryota"/>
</dbReference>
<dbReference type="GO" id="GO:0032981">
    <property type="term" value="P:mitochondrial respiratory chain complex I assembly"/>
    <property type="evidence" value="ECO:0007669"/>
    <property type="project" value="InterPro"/>
</dbReference>
<sequence>MGSKISKVPKAGLRPMKNLNVEARAHRLIDVDKPKPAPQYPSTKEEIARVQKLHPEIVKQQQTKDVRLDDFLKQVRVESHDPVPKCTINDQSSNMWIKTLHILYNWIPPSTDFLCYKFCNCFPGKMTVYQILEVLVRHKKDPEEWTAEKVSQDFSLELEHARGLLTYFKTFEIRAIGQIPEEIRKQINPGTKAAP</sequence>
<evidence type="ECO:0000256" key="1">
    <source>
        <dbReference type="ARBA" id="ARBA00010698"/>
    </source>
</evidence>
<dbReference type="EMBL" id="GG666644">
    <property type="protein sequence ID" value="EEN46344.1"/>
    <property type="molecule type" value="Genomic_DNA"/>
</dbReference>
<dbReference type="PANTHER" id="PTHR13338:SF4">
    <property type="entry name" value="NADH DEHYDROGENASE [UBIQUINONE] 1 ALPHA SUBCOMPLEX ASSEMBLY FACTOR 4"/>
    <property type="match status" value="1"/>
</dbReference>
<comment type="subunit">
    <text evidence="2">Binds calmodulin. Interacts with NDUFAF3.</text>
</comment>
<name>C3ZM88_BRAFL</name>
<reference evidence="4" key="1">
    <citation type="journal article" date="2008" name="Nature">
        <title>The amphioxus genome and the evolution of the chordate karyotype.</title>
        <authorList>
            <consortium name="US DOE Joint Genome Institute (JGI-PGF)"/>
            <person name="Putnam N.H."/>
            <person name="Butts T."/>
            <person name="Ferrier D.E.K."/>
            <person name="Furlong R.F."/>
            <person name="Hellsten U."/>
            <person name="Kawashima T."/>
            <person name="Robinson-Rechavi M."/>
            <person name="Shoguchi E."/>
            <person name="Terry A."/>
            <person name="Yu J.-K."/>
            <person name="Benito-Gutierrez E.L."/>
            <person name="Dubchak I."/>
            <person name="Garcia-Fernandez J."/>
            <person name="Gibson-Brown J.J."/>
            <person name="Grigoriev I.V."/>
            <person name="Horton A.C."/>
            <person name="de Jong P.J."/>
            <person name="Jurka J."/>
            <person name="Kapitonov V.V."/>
            <person name="Kohara Y."/>
            <person name="Kuroki Y."/>
            <person name="Lindquist E."/>
            <person name="Lucas S."/>
            <person name="Osoegawa K."/>
            <person name="Pennacchio L.A."/>
            <person name="Salamov A.A."/>
            <person name="Satou Y."/>
            <person name="Sauka-Spengler T."/>
            <person name="Schmutz J."/>
            <person name="Shin-I T."/>
            <person name="Toyoda A."/>
            <person name="Bronner-Fraser M."/>
            <person name="Fujiyama A."/>
            <person name="Holland L.Z."/>
            <person name="Holland P.W.H."/>
            <person name="Satoh N."/>
            <person name="Rokhsar D.S."/>
        </authorList>
    </citation>
    <scope>NUCLEOTIDE SEQUENCE [LARGE SCALE GENOMIC DNA]</scope>
    <source>
        <strain evidence="4">S238N-H82</strain>
        <tissue evidence="4">Testes</tissue>
    </source>
</reference>
<dbReference type="PANTHER" id="PTHR13338">
    <property type="entry name" value="UPF0240 PROTEIN"/>
    <property type="match status" value="1"/>
</dbReference>
<dbReference type="InterPro" id="IPR009622">
    <property type="entry name" value="NDUFAF4"/>
</dbReference>
<accession>C3ZM88</accession>
<dbReference type="AlphaFoldDB" id="C3ZM88"/>
<organism>
    <name type="scientific">Branchiostoma floridae</name>
    <name type="common">Florida lancelet</name>
    <name type="synonym">Amphioxus</name>
    <dbReference type="NCBI Taxonomy" id="7739"/>
    <lineage>
        <taxon>Eukaryota</taxon>
        <taxon>Metazoa</taxon>
        <taxon>Chordata</taxon>
        <taxon>Cephalochordata</taxon>
        <taxon>Leptocardii</taxon>
        <taxon>Amphioxiformes</taxon>
        <taxon>Branchiostomatidae</taxon>
        <taxon>Branchiostoma</taxon>
    </lineage>
</organism>
<dbReference type="InParanoid" id="C3ZM88"/>
<comment type="similarity">
    <text evidence="1">Belongs to the NDUFAF4 family.</text>
</comment>
<evidence type="ECO:0000256" key="2">
    <source>
        <dbReference type="ARBA" id="ARBA00011265"/>
    </source>
</evidence>
<proteinExistence type="inferred from homology"/>
<dbReference type="GO" id="GO:0005739">
    <property type="term" value="C:mitochondrion"/>
    <property type="evidence" value="ECO:0007669"/>
    <property type="project" value="GOC"/>
</dbReference>